<evidence type="ECO:0000313" key="1">
    <source>
        <dbReference type="EMBL" id="MPN17334.1"/>
    </source>
</evidence>
<dbReference type="AlphaFoldDB" id="A0A645FZP0"/>
<proteinExistence type="predicted"/>
<comment type="caution">
    <text evidence="1">The sequence shown here is derived from an EMBL/GenBank/DDBJ whole genome shotgun (WGS) entry which is preliminary data.</text>
</comment>
<protein>
    <submittedName>
        <fullName evidence="1">Uncharacterized protein</fullName>
    </submittedName>
</protein>
<name>A0A645FZP0_9ZZZZ</name>
<reference evidence="1" key="1">
    <citation type="submission" date="2019-08" db="EMBL/GenBank/DDBJ databases">
        <authorList>
            <person name="Kucharzyk K."/>
            <person name="Murdoch R.W."/>
            <person name="Higgins S."/>
            <person name="Loffler F."/>
        </authorList>
    </citation>
    <scope>NUCLEOTIDE SEQUENCE</scope>
</reference>
<gene>
    <name evidence="1" type="ORF">SDC9_164687</name>
</gene>
<organism evidence="1">
    <name type="scientific">bioreactor metagenome</name>
    <dbReference type="NCBI Taxonomy" id="1076179"/>
    <lineage>
        <taxon>unclassified sequences</taxon>
        <taxon>metagenomes</taxon>
        <taxon>ecological metagenomes</taxon>
    </lineage>
</organism>
<sequence length="158" mass="17315">MSQENLVSTMIPVEVSADINAKLTALHASLADYLLFNLTPTERLELSKMGDKTIAFVQKSLEYAEKNPALVPGYLDIAEAKKDLLFSQDLNAILKQVSTLQRAIEDTVMVAGSEAYNAALVFYNSVKGASRVNVPGSEAVYNDLQQRFAVKAKKTETK</sequence>
<dbReference type="EMBL" id="VSSQ01064432">
    <property type="protein sequence ID" value="MPN17334.1"/>
    <property type="molecule type" value="Genomic_DNA"/>
</dbReference>
<accession>A0A645FZP0</accession>